<evidence type="ECO:0008006" key="4">
    <source>
        <dbReference type="Google" id="ProtNLM"/>
    </source>
</evidence>
<dbReference type="AlphaFoldDB" id="A0A3M7Q8A6"/>
<name>A0A3M7Q8A6_BRAPC</name>
<organism evidence="2 3">
    <name type="scientific">Brachionus plicatilis</name>
    <name type="common">Marine rotifer</name>
    <name type="synonym">Brachionus muelleri</name>
    <dbReference type="NCBI Taxonomy" id="10195"/>
    <lineage>
        <taxon>Eukaryota</taxon>
        <taxon>Metazoa</taxon>
        <taxon>Spiralia</taxon>
        <taxon>Gnathifera</taxon>
        <taxon>Rotifera</taxon>
        <taxon>Eurotatoria</taxon>
        <taxon>Monogononta</taxon>
        <taxon>Pseudotrocha</taxon>
        <taxon>Ploima</taxon>
        <taxon>Brachionidae</taxon>
        <taxon>Brachionus</taxon>
    </lineage>
</organism>
<dbReference type="Proteomes" id="UP000276133">
    <property type="component" value="Unassembled WGS sequence"/>
</dbReference>
<gene>
    <name evidence="2" type="ORF">BpHYR1_013133</name>
</gene>
<sequence>MIKNRCLVTTALWMILNFSIRVCQRTLRHHHLASFDNVSNIRGSHLMSCYVNHKSPKNSQQSIFFSNFNLSIA</sequence>
<reference evidence="2 3" key="1">
    <citation type="journal article" date="2018" name="Sci. Rep.">
        <title>Genomic signatures of local adaptation to the degree of environmental predictability in rotifers.</title>
        <authorList>
            <person name="Franch-Gras L."/>
            <person name="Hahn C."/>
            <person name="Garcia-Roger E.M."/>
            <person name="Carmona M.J."/>
            <person name="Serra M."/>
            <person name="Gomez A."/>
        </authorList>
    </citation>
    <scope>NUCLEOTIDE SEQUENCE [LARGE SCALE GENOMIC DNA]</scope>
    <source>
        <strain evidence="2">HYR1</strain>
    </source>
</reference>
<evidence type="ECO:0000313" key="3">
    <source>
        <dbReference type="Proteomes" id="UP000276133"/>
    </source>
</evidence>
<dbReference type="EMBL" id="REGN01006975">
    <property type="protein sequence ID" value="RNA07640.1"/>
    <property type="molecule type" value="Genomic_DNA"/>
</dbReference>
<keyword evidence="3" id="KW-1185">Reference proteome</keyword>
<proteinExistence type="predicted"/>
<evidence type="ECO:0000313" key="2">
    <source>
        <dbReference type="EMBL" id="RNA07640.1"/>
    </source>
</evidence>
<keyword evidence="1" id="KW-0732">Signal</keyword>
<comment type="caution">
    <text evidence="2">The sequence shown here is derived from an EMBL/GenBank/DDBJ whole genome shotgun (WGS) entry which is preliminary data.</text>
</comment>
<evidence type="ECO:0000256" key="1">
    <source>
        <dbReference type="SAM" id="SignalP"/>
    </source>
</evidence>
<protein>
    <recommendedName>
        <fullName evidence="4">Secreted protein</fullName>
    </recommendedName>
</protein>
<accession>A0A3M7Q8A6</accession>
<feature type="signal peptide" evidence="1">
    <location>
        <begin position="1"/>
        <end position="25"/>
    </location>
</feature>
<feature type="chain" id="PRO_5018040994" description="Secreted protein" evidence="1">
    <location>
        <begin position="26"/>
        <end position="73"/>
    </location>
</feature>